<dbReference type="InterPro" id="IPR022701">
    <property type="entry name" value="QTMAN_N"/>
</dbReference>
<dbReference type="AlphaFoldDB" id="A0A316FKR2"/>
<evidence type="ECO:0000256" key="3">
    <source>
        <dbReference type="ARBA" id="ARBA00022679"/>
    </source>
</evidence>
<dbReference type="OrthoDB" id="9792163at2"/>
<keyword evidence="10" id="KW-1185">Reference proteome</keyword>
<dbReference type="RefSeq" id="WP_146196142.1">
    <property type="nucleotide sequence ID" value="NZ_QGGU01000008.1"/>
</dbReference>
<evidence type="ECO:0000313" key="9">
    <source>
        <dbReference type="EMBL" id="PWK49294.1"/>
    </source>
</evidence>
<accession>A0A316FKR2</accession>
<dbReference type="InterPro" id="IPR051862">
    <property type="entry name" value="GT-like_domain_containing_1"/>
</dbReference>
<dbReference type="PANTHER" id="PTHR13615">
    <property type="entry name" value="GLYCOSYLTRANSFERASE-LIKE 1"/>
    <property type="match status" value="1"/>
</dbReference>
<dbReference type="EC" id="2.4.1.110" evidence="4"/>
<dbReference type="InterPro" id="IPR001296">
    <property type="entry name" value="Glyco_trans_1"/>
</dbReference>
<dbReference type="Pfam" id="PF12038">
    <property type="entry name" value="QTMAN_N"/>
    <property type="match status" value="1"/>
</dbReference>
<dbReference type="Gene3D" id="3.40.50.2000">
    <property type="entry name" value="Glycogen Phosphorylase B"/>
    <property type="match status" value="1"/>
</dbReference>
<evidence type="ECO:0000256" key="4">
    <source>
        <dbReference type="ARBA" id="ARBA00044517"/>
    </source>
</evidence>
<keyword evidence="3 9" id="KW-0808">Transferase</keyword>
<evidence type="ECO:0000313" key="10">
    <source>
        <dbReference type="Proteomes" id="UP000245790"/>
    </source>
</evidence>
<dbReference type="SUPFAM" id="SSF53756">
    <property type="entry name" value="UDP-Glycosyltransferase/glycogen phosphorylase"/>
    <property type="match status" value="1"/>
</dbReference>
<evidence type="ECO:0000259" key="8">
    <source>
        <dbReference type="Pfam" id="PF12038"/>
    </source>
</evidence>
<sequence>MKKILLLSAYNTPSHDYWANGLIQQLPDYNWTLCSLPPRYFAWRIRGNSLTWGKGDYPELNDHYDLIIATSMVDITALRGFRANLATTPLIVYFHENQFDYPISEHQSEDVHIKLLSLYNAACADKILFNSQYNLTTFIKGARQLLKKLPDHKPDKLIEQIEQNSAVVPVPLTGKANPSKTIIAHSPLTILWNHRWEYDKNPDVFFLALRLLKQQAVPFHLNIIGQSFRQSPGIFASAQQEFKREINRWGFQPPEQYRASLRECDLVISTSLHDFQGLAVQEAIREGCIPICPDRVAYPEYIPMSLQYTGVADNQQLEAENLTNFIKNIYLNGYKQNNLLLKNYYWSDLRAVYRQQIEQIINTE</sequence>
<dbReference type="Proteomes" id="UP000245790">
    <property type="component" value="Unassembled WGS sequence"/>
</dbReference>
<reference evidence="9 10" key="1">
    <citation type="submission" date="2018-05" db="EMBL/GenBank/DDBJ databases">
        <title>Genomic Encyclopedia of Type Strains, Phase IV (KMG-IV): sequencing the most valuable type-strain genomes for metagenomic binning, comparative biology and taxonomic classification.</title>
        <authorList>
            <person name="Goeker M."/>
        </authorList>
    </citation>
    <scope>NUCLEOTIDE SEQUENCE [LARGE SCALE GENOMIC DNA]</scope>
    <source>
        <strain evidence="9 10">DSM 25350</strain>
    </source>
</reference>
<comment type="similarity">
    <text evidence="1">Belongs to the glycosyltransferase group 1 family. Glycosyltransferase 4 subfamily.</text>
</comment>
<evidence type="ECO:0000256" key="2">
    <source>
        <dbReference type="ARBA" id="ARBA00022676"/>
    </source>
</evidence>
<gene>
    <name evidence="9" type="ORF">C8D97_108204</name>
</gene>
<feature type="domain" description="Glycosyl transferase family 1" evidence="7">
    <location>
        <begin position="180"/>
        <end position="329"/>
    </location>
</feature>
<name>A0A316FKR2_9GAMM</name>
<evidence type="ECO:0000256" key="6">
    <source>
        <dbReference type="ARBA" id="ARBA00048439"/>
    </source>
</evidence>
<evidence type="ECO:0000259" key="7">
    <source>
        <dbReference type="Pfam" id="PF00534"/>
    </source>
</evidence>
<organism evidence="9 10">
    <name type="scientific">Pleionea mediterranea</name>
    <dbReference type="NCBI Taxonomy" id="523701"/>
    <lineage>
        <taxon>Bacteria</taxon>
        <taxon>Pseudomonadati</taxon>
        <taxon>Pseudomonadota</taxon>
        <taxon>Gammaproteobacteria</taxon>
        <taxon>Oceanospirillales</taxon>
        <taxon>Pleioneaceae</taxon>
        <taxon>Pleionea</taxon>
    </lineage>
</organism>
<evidence type="ECO:0000256" key="5">
    <source>
        <dbReference type="ARBA" id="ARBA00044539"/>
    </source>
</evidence>
<comment type="catalytic activity">
    <reaction evidence="6">
        <text>queuosine(34) in tRNA(Asp) + GDP-alpha-D-mannose = O-4''-alpha-D-mannosylqueuosine(34) in tRNA(Asp) + GDP + H(+)</text>
        <dbReference type="Rhea" id="RHEA:12885"/>
        <dbReference type="Rhea" id="RHEA-COMP:18572"/>
        <dbReference type="Rhea" id="RHEA-COMP:18581"/>
        <dbReference type="ChEBI" id="CHEBI:15378"/>
        <dbReference type="ChEBI" id="CHEBI:57527"/>
        <dbReference type="ChEBI" id="CHEBI:58189"/>
        <dbReference type="ChEBI" id="CHEBI:194431"/>
        <dbReference type="ChEBI" id="CHEBI:194442"/>
        <dbReference type="EC" id="2.4.1.110"/>
    </reaction>
    <physiologicalReaction direction="left-to-right" evidence="6">
        <dbReference type="Rhea" id="RHEA:12886"/>
    </physiologicalReaction>
</comment>
<feature type="domain" description="tRNA-queuosine alpha-mannosyltransferase N-terminal" evidence="8">
    <location>
        <begin position="3"/>
        <end position="172"/>
    </location>
</feature>
<protein>
    <recommendedName>
        <fullName evidence="5">tRNA-queuosine alpha-mannosyltransferase</fullName>
        <ecNumber evidence="4">2.4.1.110</ecNumber>
    </recommendedName>
</protein>
<dbReference type="GO" id="GO:0016438">
    <property type="term" value="F:tRNA-queuosine(34) beta-mannosyltransferase activity"/>
    <property type="evidence" value="ECO:0007669"/>
    <property type="project" value="UniProtKB-EC"/>
</dbReference>
<evidence type="ECO:0000256" key="1">
    <source>
        <dbReference type="ARBA" id="ARBA00009481"/>
    </source>
</evidence>
<keyword evidence="2" id="KW-0328">Glycosyltransferase</keyword>
<dbReference type="Pfam" id="PF00534">
    <property type="entry name" value="Glycos_transf_1"/>
    <property type="match status" value="1"/>
</dbReference>
<dbReference type="EMBL" id="QGGU01000008">
    <property type="protein sequence ID" value="PWK49294.1"/>
    <property type="molecule type" value="Genomic_DNA"/>
</dbReference>
<proteinExistence type="inferred from homology"/>
<comment type="caution">
    <text evidence="9">The sequence shown here is derived from an EMBL/GenBank/DDBJ whole genome shotgun (WGS) entry which is preliminary data.</text>
</comment>
<dbReference type="PANTHER" id="PTHR13615:SF3">
    <property type="entry name" value="GLYCOSYLTRANSFERASE-LIKE DOMAIN-CONTAINING PROTEIN 1"/>
    <property type="match status" value="1"/>
</dbReference>